<evidence type="ECO:0000313" key="1">
    <source>
        <dbReference type="EMBL" id="SUZ87073.1"/>
    </source>
</evidence>
<proteinExistence type="predicted"/>
<protein>
    <submittedName>
        <fullName evidence="1">Uncharacterized protein</fullName>
    </submittedName>
</protein>
<dbReference type="EMBL" id="UINC01001707">
    <property type="protein sequence ID" value="SUZ87073.1"/>
    <property type="molecule type" value="Genomic_DNA"/>
</dbReference>
<sequence length="199" mass="20657">MSVMTIAVTAVQDLNGFVAGSNSFAKQRVLDMGAKHTSIAKIIMGGEAAGLCGVSFEWESVDAAIAGSNAINSDSQMLQMMGDCGVSVVRRSVLEVLAERGDTRPSGGFGTVVYMSGNMTADGIDTGWGHMQEGANGLMTLRAIANGVAPWTGLIMTFADSVDDLLVAAANAWGDTSMQALNAKNDTKPLGRVIHEIVA</sequence>
<dbReference type="AlphaFoldDB" id="A0A381RCN9"/>
<organism evidence="1">
    <name type="scientific">marine metagenome</name>
    <dbReference type="NCBI Taxonomy" id="408172"/>
    <lineage>
        <taxon>unclassified sequences</taxon>
        <taxon>metagenomes</taxon>
        <taxon>ecological metagenomes</taxon>
    </lineage>
</organism>
<gene>
    <name evidence="1" type="ORF">METZ01_LOCUS39927</name>
</gene>
<name>A0A381RCN9_9ZZZZ</name>
<accession>A0A381RCN9</accession>
<reference evidence="1" key="1">
    <citation type="submission" date="2018-05" db="EMBL/GenBank/DDBJ databases">
        <authorList>
            <person name="Lanie J.A."/>
            <person name="Ng W.-L."/>
            <person name="Kazmierczak K.M."/>
            <person name="Andrzejewski T.M."/>
            <person name="Davidsen T.M."/>
            <person name="Wayne K.J."/>
            <person name="Tettelin H."/>
            <person name="Glass J.I."/>
            <person name="Rusch D."/>
            <person name="Podicherti R."/>
            <person name="Tsui H.-C.T."/>
            <person name="Winkler M.E."/>
        </authorList>
    </citation>
    <scope>NUCLEOTIDE SEQUENCE</scope>
</reference>